<evidence type="ECO:0000313" key="5">
    <source>
        <dbReference type="EMBL" id="TCV98896.1"/>
    </source>
</evidence>
<dbReference type="InterPro" id="IPR016032">
    <property type="entry name" value="Sig_transdc_resp-reg_C-effctor"/>
</dbReference>
<evidence type="ECO:0000313" key="6">
    <source>
        <dbReference type="Proteomes" id="UP000295719"/>
    </source>
</evidence>
<dbReference type="OrthoDB" id="9774661at2"/>
<dbReference type="PANTHER" id="PTHR44688:SF16">
    <property type="entry name" value="DNA-BINDING TRANSCRIPTIONAL ACTIVATOR DEVR_DOSR"/>
    <property type="match status" value="1"/>
</dbReference>
<organism evidence="5 6">
    <name type="scientific">Biostraticola tofi</name>
    <dbReference type="NCBI Taxonomy" id="466109"/>
    <lineage>
        <taxon>Bacteria</taxon>
        <taxon>Pseudomonadati</taxon>
        <taxon>Pseudomonadota</taxon>
        <taxon>Gammaproteobacteria</taxon>
        <taxon>Enterobacterales</taxon>
        <taxon>Bruguierivoracaceae</taxon>
        <taxon>Biostraticola</taxon>
    </lineage>
</organism>
<evidence type="ECO:0000256" key="2">
    <source>
        <dbReference type="ARBA" id="ARBA00023125"/>
    </source>
</evidence>
<evidence type="ECO:0000256" key="3">
    <source>
        <dbReference type="ARBA" id="ARBA00023163"/>
    </source>
</evidence>
<dbReference type="PRINTS" id="PR00038">
    <property type="entry name" value="HTHLUXR"/>
</dbReference>
<dbReference type="InterPro" id="IPR036693">
    <property type="entry name" value="TF_LuxR_autoind-bd_dom_sf"/>
</dbReference>
<accession>A0A4R3Z1E5</accession>
<feature type="domain" description="HTH luxR-type" evidence="4">
    <location>
        <begin position="174"/>
        <end position="239"/>
    </location>
</feature>
<dbReference type="Gene3D" id="1.10.10.10">
    <property type="entry name" value="Winged helix-like DNA-binding domain superfamily/Winged helix DNA-binding domain"/>
    <property type="match status" value="1"/>
</dbReference>
<dbReference type="EMBL" id="SMCR01000002">
    <property type="protein sequence ID" value="TCV98896.1"/>
    <property type="molecule type" value="Genomic_DNA"/>
</dbReference>
<dbReference type="Gene3D" id="3.30.450.80">
    <property type="entry name" value="Transcription factor LuxR-like, autoinducer-binding domain"/>
    <property type="match status" value="1"/>
</dbReference>
<keyword evidence="3" id="KW-0804">Transcription</keyword>
<proteinExistence type="predicted"/>
<dbReference type="AlphaFoldDB" id="A0A4R3Z1E5"/>
<dbReference type="GO" id="GO:0006355">
    <property type="term" value="P:regulation of DNA-templated transcription"/>
    <property type="evidence" value="ECO:0007669"/>
    <property type="project" value="InterPro"/>
</dbReference>
<dbReference type="InterPro" id="IPR000792">
    <property type="entry name" value="Tscrpt_reg_LuxR_C"/>
</dbReference>
<dbReference type="CDD" id="cd06170">
    <property type="entry name" value="LuxR_C_like"/>
    <property type="match status" value="1"/>
</dbReference>
<dbReference type="GO" id="GO:0003677">
    <property type="term" value="F:DNA binding"/>
    <property type="evidence" value="ECO:0007669"/>
    <property type="project" value="UniProtKB-KW"/>
</dbReference>
<dbReference type="SUPFAM" id="SSF75516">
    <property type="entry name" value="Pheromone-binding domain of LuxR-like quorum-sensing transcription factors"/>
    <property type="match status" value="1"/>
</dbReference>
<dbReference type="SMART" id="SM00421">
    <property type="entry name" value="HTH_LUXR"/>
    <property type="match status" value="1"/>
</dbReference>
<dbReference type="Pfam" id="PF00196">
    <property type="entry name" value="GerE"/>
    <property type="match status" value="1"/>
</dbReference>
<reference evidence="5 6" key="1">
    <citation type="submission" date="2019-03" db="EMBL/GenBank/DDBJ databases">
        <title>Genomic Encyclopedia of Type Strains, Phase IV (KMG-IV): sequencing the most valuable type-strain genomes for metagenomic binning, comparative biology and taxonomic classification.</title>
        <authorList>
            <person name="Goeker M."/>
        </authorList>
    </citation>
    <scope>NUCLEOTIDE SEQUENCE [LARGE SCALE GENOMIC DNA]</scope>
    <source>
        <strain evidence="5 6">DSM 19580</strain>
    </source>
</reference>
<dbReference type="PANTHER" id="PTHR44688">
    <property type="entry name" value="DNA-BINDING TRANSCRIPTIONAL ACTIVATOR DEVR_DOSR"/>
    <property type="match status" value="1"/>
</dbReference>
<protein>
    <submittedName>
        <fullName evidence="5">LuxR family quorum-sensing system transcriptional regulator ExpR</fullName>
    </submittedName>
</protein>
<dbReference type="InterPro" id="IPR036388">
    <property type="entry name" value="WH-like_DNA-bd_sf"/>
</dbReference>
<name>A0A4R3Z1E5_9GAMM</name>
<keyword evidence="6" id="KW-1185">Reference proteome</keyword>
<comment type="caution">
    <text evidence="5">The sequence shown here is derived from an EMBL/GenBank/DDBJ whole genome shotgun (WGS) entry which is preliminary data.</text>
</comment>
<dbReference type="PROSITE" id="PS50043">
    <property type="entry name" value="HTH_LUXR_2"/>
    <property type="match status" value="1"/>
</dbReference>
<dbReference type="Pfam" id="PF03472">
    <property type="entry name" value="Autoind_bind"/>
    <property type="match status" value="1"/>
</dbReference>
<dbReference type="PROSITE" id="PS00622">
    <property type="entry name" value="HTH_LUXR_1"/>
    <property type="match status" value="1"/>
</dbReference>
<keyword evidence="2" id="KW-0238">DNA-binding</keyword>
<evidence type="ECO:0000259" key="4">
    <source>
        <dbReference type="PROSITE" id="PS50043"/>
    </source>
</evidence>
<dbReference type="SUPFAM" id="SSF46894">
    <property type="entry name" value="C-terminal effector domain of the bipartite response regulators"/>
    <property type="match status" value="1"/>
</dbReference>
<keyword evidence="1" id="KW-0805">Transcription regulation</keyword>
<gene>
    <name evidence="5" type="ORF">EDC52_102219</name>
</gene>
<dbReference type="RefSeq" id="WP_131864294.1">
    <property type="nucleotide sequence ID" value="NZ_SMCR01000002.1"/>
</dbReference>
<sequence>MLTTAHGIDKNERLLIVDEIHERIKLELNSKDKIYFSYSISSKRVNSPPTIFTNYPPEWINNYFEMALYKIDPVLIMAQSRILSFSWNESISTHTGNDACNLFDKSRKYNIVRGYSFPLHDYQDNVATLSLYAETNSEAFERQVISHSSNLHSLLLAVHNRYLSEKAMLSRTHDASREKKLTSREIEALHWASIGKTYREIAIIMGITESTVKFHIGNLRVKLDVANAKHAIKRASDLRLFPAANGR</sequence>
<dbReference type="Proteomes" id="UP000295719">
    <property type="component" value="Unassembled WGS sequence"/>
</dbReference>
<evidence type="ECO:0000256" key="1">
    <source>
        <dbReference type="ARBA" id="ARBA00023015"/>
    </source>
</evidence>
<dbReference type="InterPro" id="IPR005143">
    <property type="entry name" value="TF_LuxR_autoind-bd_dom"/>
</dbReference>